<dbReference type="STRING" id="29920.A0A329T3K5"/>
<protein>
    <submittedName>
        <fullName evidence="3">Uncharacterized protein</fullName>
    </submittedName>
</protein>
<reference evidence="2" key="2">
    <citation type="submission" date="2021-01" db="EMBL/GenBank/DDBJ databases">
        <title>Phytophthora aleatoria, a newly-described species from Pinus radiata is distinct from Phytophthora cactorum isolates based on comparative genomics.</title>
        <authorList>
            <person name="Mcdougal R."/>
            <person name="Panda P."/>
            <person name="Williams N."/>
            <person name="Studholme D.J."/>
        </authorList>
    </citation>
    <scope>NUCLEOTIDE SEQUENCE</scope>
    <source>
        <strain evidence="2">NZFS 3830</strain>
    </source>
</reference>
<dbReference type="Proteomes" id="UP000251314">
    <property type="component" value="Unassembled WGS sequence"/>
</dbReference>
<organism evidence="3 4">
    <name type="scientific">Phytophthora cactorum</name>
    <dbReference type="NCBI Taxonomy" id="29920"/>
    <lineage>
        <taxon>Eukaryota</taxon>
        <taxon>Sar</taxon>
        <taxon>Stramenopiles</taxon>
        <taxon>Oomycota</taxon>
        <taxon>Peronosporomycetes</taxon>
        <taxon>Peronosporales</taxon>
        <taxon>Peronosporaceae</taxon>
        <taxon>Phytophthora</taxon>
    </lineage>
</organism>
<feature type="region of interest" description="Disordered" evidence="1">
    <location>
        <begin position="116"/>
        <end position="135"/>
    </location>
</feature>
<keyword evidence="4" id="KW-1185">Reference proteome</keyword>
<accession>A0A329T3K5</accession>
<sequence length="203" mass="22692">MIQKALSYSELQPLTDSDVRMAYTCKLIRMCNVNYAASKAYFQAHKYSASVWSLLTAKDWMFAKEMEAATNNIANLSCLVSSCMAVFRRLAEKHLTSFKFQMMAIEAFGLKEKMRRSTHWPRQDGPSSNASSTAGTISKCDEAVDGVCTTGPRTKHAAKKIAAVGNVARKEERALYTGGMDYLRDEQRQIFGTMAKEKKTILS</sequence>
<feature type="compositionally biased region" description="Polar residues" evidence="1">
    <location>
        <begin position="125"/>
        <end position="135"/>
    </location>
</feature>
<dbReference type="AlphaFoldDB" id="A0A329T3K5"/>
<dbReference type="OrthoDB" id="10271945at2759"/>
<evidence type="ECO:0000256" key="1">
    <source>
        <dbReference type="SAM" id="MobiDB-lite"/>
    </source>
</evidence>
<evidence type="ECO:0000313" key="4">
    <source>
        <dbReference type="Proteomes" id="UP000251314"/>
    </source>
</evidence>
<dbReference type="EMBL" id="MJFZ01000006">
    <property type="protein sequence ID" value="RAW43239.1"/>
    <property type="molecule type" value="Genomic_DNA"/>
</dbReference>
<gene>
    <name evidence="2" type="ORF">JG687_00016970</name>
    <name evidence="3" type="ORF">PC110_g629</name>
</gene>
<name>A0A329T3K5_9STRA</name>
<dbReference type="Proteomes" id="UP000688947">
    <property type="component" value="Unassembled WGS sequence"/>
</dbReference>
<evidence type="ECO:0000313" key="3">
    <source>
        <dbReference type="EMBL" id="RAW43239.1"/>
    </source>
</evidence>
<comment type="caution">
    <text evidence="3">The sequence shown here is derived from an EMBL/GenBank/DDBJ whole genome shotgun (WGS) entry which is preliminary data.</text>
</comment>
<dbReference type="EMBL" id="JAENGZ010001842">
    <property type="protein sequence ID" value="KAG6946000.1"/>
    <property type="molecule type" value="Genomic_DNA"/>
</dbReference>
<reference evidence="3 4" key="1">
    <citation type="submission" date="2018-01" db="EMBL/GenBank/DDBJ databases">
        <title>Draft genome of the strawberry crown rot pathogen Phytophthora cactorum.</title>
        <authorList>
            <person name="Armitage A.D."/>
            <person name="Lysoe E."/>
            <person name="Nellist C.F."/>
            <person name="Harrison R.J."/>
            <person name="Brurberg M.B."/>
        </authorList>
    </citation>
    <scope>NUCLEOTIDE SEQUENCE [LARGE SCALE GENOMIC DNA]</scope>
    <source>
        <strain evidence="3 4">10300</strain>
    </source>
</reference>
<dbReference type="VEuPathDB" id="FungiDB:PC110_g629"/>
<evidence type="ECO:0000313" key="2">
    <source>
        <dbReference type="EMBL" id="KAG6946000.1"/>
    </source>
</evidence>
<proteinExistence type="predicted"/>